<dbReference type="PANTHER" id="PTHR33164:SF43">
    <property type="entry name" value="HTH-TYPE TRANSCRIPTIONAL REPRESSOR YETL"/>
    <property type="match status" value="1"/>
</dbReference>
<evidence type="ECO:0000259" key="1">
    <source>
        <dbReference type="PROSITE" id="PS50995"/>
    </source>
</evidence>
<dbReference type="Gene3D" id="1.10.10.10">
    <property type="entry name" value="Winged helix-like DNA-binding domain superfamily/Winged helix DNA-binding domain"/>
    <property type="match status" value="1"/>
</dbReference>
<proteinExistence type="predicted"/>
<reference evidence="2 3" key="1">
    <citation type="submission" date="2024-10" db="EMBL/GenBank/DDBJ databases">
        <title>The Natural Products Discovery Center: Release of the First 8490 Sequenced Strains for Exploring Actinobacteria Biosynthetic Diversity.</title>
        <authorList>
            <person name="Kalkreuter E."/>
            <person name="Kautsar S.A."/>
            <person name="Yang D."/>
            <person name="Bader C.D."/>
            <person name="Teijaro C.N."/>
            <person name="Fluegel L."/>
            <person name="Davis C.M."/>
            <person name="Simpson J.R."/>
            <person name="Lauterbach L."/>
            <person name="Steele A.D."/>
            <person name="Gui C."/>
            <person name="Meng S."/>
            <person name="Li G."/>
            <person name="Viehrig K."/>
            <person name="Ye F."/>
            <person name="Su P."/>
            <person name="Kiefer A.F."/>
            <person name="Nichols A."/>
            <person name="Cepeda A.J."/>
            <person name="Yan W."/>
            <person name="Fan B."/>
            <person name="Jiang Y."/>
            <person name="Adhikari A."/>
            <person name="Zheng C.-J."/>
            <person name="Schuster L."/>
            <person name="Cowan T.M."/>
            <person name="Smanski M.J."/>
            <person name="Chevrette M.G."/>
            <person name="De Carvalho L.P.S."/>
            <person name="Shen B."/>
        </authorList>
    </citation>
    <scope>NUCLEOTIDE SEQUENCE [LARGE SCALE GENOMIC DNA]</scope>
    <source>
        <strain evidence="2 3">NPDC050545</strain>
    </source>
</reference>
<dbReference type="EMBL" id="JBITGY010000021">
    <property type="protein sequence ID" value="MFI6505625.1"/>
    <property type="molecule type" value="Genomic_DNA"/>
</dbReference>
<organism evidence="2 3">
    <name type="scientific">Nonomuraea typhae</name>
    <dbReference type="NCBI Taxonomy" id="2603600"/>
    <lineage>
        <taxon>Bacteria</taxon>
        <taxon>Bacillati</taxon>
        <taxon>Actinomycetota</taxon>
        <taxon>Actinomycetes</taxon>
        <taxon>Streptosporangiales</taxon>
        <taxon>Streptosporangiaceae</taxon>
        <taxon>Nonomuraea</taxon>
    </lineage>
</organism>
<dbReference type="PROSITE" id="PS50995">
    <property type="entry name" value="HTH_MARR_2"/>
    <property type="match status" value="1"/>
</dbReference>
<accession>A0ABW7ZCU2</accession>
<dbReference type="PRINTS" id="PR00598">
    <property type="entry name" value="HTHMARR"/>
</dbReference>
<dbReference type="Pfam" id="PF01047">
    <property type="entry name" value="MarR"/>
    <property type="match status" value="1"/>
</dbReference>
<name>A0ABW7ZCU2_9ACTN</name>
<dbReference type="InterPro" id="IPR000835">
    <property type="entry name" value="HTH_MarR-typ"/>
</dbReference>
<dbReference type="SUPFAM" id="SSF46785">
    <property type="entry name" value="Winged helix' DNA-binding domain"/>
    <property type="match status" value="1"/>
</dbReference>
<comment type="caution">
    <text evidence="2">The sequence shown here is derived from an EMBL/GenBank/DDBJ whole genome shotgun (WGS) entry which is preliminary data.</text>
</comment>
<protein>
    <submittedName>
        <fullName evidence="2">MarR family winged helix-turn-helix transcriptional regulator</fullName>
    </submittedName>
</protein>
<dbReference type="InterPro" id="IPR036390">
    <property type="entry name" value="WH_DNA-bd_sf"/>
</dbReference>
<sequence length="152" mass="17261">MLDETLTYALIKITKVHRYRVAAELSKLGLHVGQEMLLNQLWREDGLSQGELIVRLGVEPPTVTKTIQRLERAGFVRREPDPMRPRLSHVHLTEAGKALRAPVEEIWERNDREVLAQLDPEDRKTLVRLVGRLWTCPSAQGETPLHGGEACS</sequence>
<dbReference type="Proteomes" id="UP001612741">
    <property type="component" value="Unassembled WGS sequence"/>
</dbReference>
<keyword evidence="3" id="KW-1185">Reference proteome</keyword>
<dbReference type="InterPro" id="IPR036388">
    <property type="entry name" value="WH-like_DNA-bd_sf"/>
</dbReference>
<dbReference type="InterPro" id="IPR039422">
    <property type="entry name" value="MarR/SlyA-like"/>
</dbReference>
<gene>
    <name evidence="2" type="ORF">ACIBG2_50160</name>
</gene>
<dbReference type="SMART" id="SM00347">
    <property type="entry name" value="HTH_MARR"/>
    <property type="match status" value="1"/>
</dbReference>
<dbReference type="PANTHER" id="PTHR33164">
    <property type="entry name" value="TRANSCRIPTIONAL REGULATOR, MARR FAMILY"/>
    <property type="match status" value="1"/>
</dbReference>
<dbReference type="RefSeq" id="WP_397091901.1">
    <property type="nucleotide sequence ID" value="NZ_JBITGY010000021.1"/>
</dbReference>
<evidence type="ECO:0000313" key="2">
    <source>
        <dbReference type="EMBL" id="MFI6505625.1"/>
    </source>
</evidence>
<evidence type="ECO:0000313" key="3">
    <source>
        <dbReference type="Proteomes" id="UP001612741"/>
    </source>
</evidence>
<feature type="domain" description="HTH marR-type" evidence="1">
    <location>
        <begin position="3"/>
        <end position="135"/>
    </location>
</feature>